<evidence type="ECO:0000313" key="1">
    <source>
        <dbReference type="EMBL" id="RGI89655.1"/>
    </source>
</evidence>
<gene>
    <name evidence="1" type="ORF">DXD91_05560</name>
</gene>
<protein>
    <submittedName>
        <fullName evidence="1">Uncharacterized protein</fullName>
    </submittedName>
</protein>
<dbReference type="AlphaFoldDB" id="A0A374NUD4"/>
<dbReference type="EMBL" id="QSOE01000025">
    <property type="protein sequence ID" value="RGI89655.1"/>
    <property type="molecule type" value="Genomic_DNA"/>
</dbReference>
<comment type="caution">
    <text evidence="1">The sequence shown here is derived from an EMBL/GenBank/DDBJ whole genome shotgun (WGS) entry which is preliminary data.</text>
</comment>
<dbReference type="RefSeq" id="WP_117982315.1">
    <property type="nucleotide sequence ID" value="NZ_QSOE01000025.1"/>
</dbReference>
<name>A0A374NUD4_9FIRM</name>
<accession>A0A374NUD4</accession>
<dbReference type="Proteomes" id="UP000262524">
    <property type="component" value="Unassembled WGS sequence"/>
</dbReference>
<proteinExistence type="predicted"/>
<sequence length="143" mass="16898">MNKKVIYGQVSNCASAVTKPQTPKITSVKKAGTTKAAIQLKTERNVKGYQLYEYMWQTKKFKLVGKIEGKKYYKYDSKKKKFTRDRKSKVVQNAKKKTISVKITTNNVNFKRYRRYRFKVRSYVKYNGKQIFSKLSKQKIVTR</sequence>
<evidence type="ECO:0000313" key="2">
    <source>
        <dbReference type="Proteomes" id="UP000262524"/>
    </source>
</evidence>
<reference evidence="1 2" key="1">
    <citation type="submission" date="2018-08" db="EMBL/GenBank/DDBJ databases">
        <title>A genome reference for cultivated species of the human gut microbiota.</title>
        <authorList>
            <person name="Zou Y."/>
            <person name="Xue W."/>
            <person name="Luo G."/>
        </authorList>
    </citation>
    <scope>NUCLEOTIDE SEQUENCE [LARGE SCALE GENOMIC DNA]</scope>
    <source>
        <strain evidence="1 2">TM10-1AC</strain>
    </source>
</reference>
<organism evidence="1 2">
    <name type="scientific">Anaerobutyricum hallii</name>
    <dbReference type="NCBI Taxonomy" id="39488"/>
    <lineage>
        <taxon>Bacteria</taxon>
        <taxon>Bacillati</taxon>
        <taxon>Bacillota</taxon>
        <taxon>Clostridia</taxon>
        <taxon>Lachnospirales</taxon>
        <taxon>Lachnospiraceae</taxon>
        <taxon>Anaerobutyricum</taxon>
    </lineage>
</organism>